<evidence type="ECO:0008006" key="3">
    <source>
        <dbReference type="Google" id="ProtNLM"/>
    </source>
</evidence>
<dbReference type="InterPro" id="IPR029044">
    <property type="entry name" value="Nucleotide-diphossugar_trans"/>
</dbReference>
<feature type="region of interest" description="Disordered" evidence="1">
    <location>
        <begin position="182"/>
        <end position="236"/>
    </location>
</feature>
<feature type="compositionally biased region" description="Low complexity" evidence="1">
    <location>
        <begin position="205"/>
        <end position="226"/>
    </location>
</feature>
<gene>
    <name evidence="2" type="ORF">JKL49_24855</name>
</gene>
<dbReference type="AlphaFoldDB" id="A0A974P295"/>
<name>A0A974P295_9CAUL</name>
<accession>A0A974P295</accession>
<protein>
    <recommendedName>
        <fullName evidence="3">Nucleotide-diphospho-sugar transferase domain-containing protein</fullName>
    </recommendedName>
</protein>
<organism evidence="2">
    <name type="scientific">Phenylobacterium glaciei</name>
    <dbReference type="NCBI Taxonomy" id="2803784"/>
    <lineage>
        <taxon>Bacteria</taxon>
        <taxon>Pseudomonadati</taxon>
        <taxon>Pseudomonadota</taxon>
        <taxon>Alphaproteobacteria</taxon>
        <taxon>Caulobacterales</taxon>
        <taxon>Caulobacteraceae</taxon>
        <taxon>Phenylobacterium</taxon>
    </lineage>
</organism>
<proteinExistence type="predicted"/>
<reference evidence="2" key="1">
    <citation type="submission" date="2021-01" db="EMBL/GenBank/DDBJ databases">
        <title>Genome sequence of Phenylobacterium sp. 20VBR1 isolated from a valley glaceir, Ny-Alesund, Svalbard.</title>
        <authorList>
            <person name="Thomas F.A."/>
            <person name="Krishnan K.P."/>
            <person name="Sinha R.K."/>
        </authorList>
    </citation>
    <scope>NUCLEOTIDE SEQUENCE</scope>
    <source>
        <strain evidence="2">20VBR1</strain>
    </source>
</reference>
<dbReference type="EMBL" id="CP068570">
    <property type="protein sequence ID" value="QQZ49896.1"/>
    <property type="molecule type" value="Genomic_DNA"/>
</dbReference>
<sequence>MKVVCYSSFTFSYLNRARVLFQTLKVHQPDWERVALITDSPPPGFRFDPAAEPFDRVVYAQDLGIPDFQAWLFKHDVVEVCTAVKGPFLHQALAAGADAVVYLDPDTALFTSLTPLEEMLGVDDILLTPHLLDANDTLEAILDNDLSASKTGIFNLGFVAVRAGGEGRGSAGGGTIGCSASATTTSPTACSSTSAGATMSRRCSTRSGSSATPATTSPAGTSPSARWRWARTGDHRQRPPLALLALHQARPHR</sequence>
<dbReference type="Gene3D" id="3.90.550.10">
    <property type="entry name" value="Spore Coat Polysaccharide Biosynthesis Protein SpsA, Chain A"/>
    <property type="match status" value="1"/>
</dbReference>
<evidence type="ECO:0000256" key="1">
    <source>
        <dbReference type="SAM" id="MobiDB-lite"/>
    </source>
</evidence>
<evidence type="ECO:0000313" key="2">
    <source>
        <dbReference type="EMBL" id="QQZ49896.1"/>
    </source>
</evidence>
<feature type="compositionally biased region" description="Low complexity" evidence="1">
    <location>
        <begin position="182"/>
        <end position="198"/>
    </location>
</feature>